<organism evidence="1 2">
    <name type="scientific">Corchorus capsularis</name>
    <name type="common">Jute</name>
    <dbReference type="NCBI Taxonomy" id="210143"/>
    <lineage>
        <taxon>Eukaryota</taxon>
        <taxon>Viridiplantae</taxon>
        <taxon>Streptophyta</taxon>
        <taxon>Embryophyta</taxon>
        <taxon>Tracheophyta</taxon>
        <taxon>Spermatophyta</taxon>
        <taxon>Magnoliopsida</taxon>
        <taxon>eudicotyledons</taxon>
        <taxon>Gunneridae</taxon>
        <taxon>Pentapetalae</taxon>
        <taxon>rosids</taxon>
        <taxon>malvids</taxon>
        <taxon>Malvales</taxon>
        <taxon>Malvaceae</taxon>
        <taxon>Grewioideae</taxon>
        <taxon>Apeibeae</taxon>
        <taxon>Corchorus</taxon>
    </lineage>
</organism>
<evidence type="ECO:0000313" key="2">
    <source>
        <dbReference type="Proteomes" id="UP000188268"/>
    </source>
</evidence>
<name>A0A1R3GPY9_COCAP</name>
<protein>
    <submittedName>
        <fullName evidence="1">Uncharacterized protein</fullName>
    </submittedName>
</protein>
<comment type="caution">
    <text evidence="1">The sequence shown here is derived from an EMBL/GenBank/DDBJ whole genome shotgun (WGS) entry which is preliminary data.</text>
</comment>
<evidence type="ECO:0000313" key="1">
    <source>
        <dbReference type="EMBL" id="OMO60178.1"/>
    </source>
</evidence>
<dbReference type="Proteomes" id="UP000188268">
    <property type="component" value="Unassembled WGS sequence"/>
</dbReference>
<accession>A0A1R3GPY9</accession>
<proteinExistence type="predicted"/>
<dbReference type="AlphaFoldDB" id="A0A1R3GPY9"/>
<sequence>MAASSDDLAFPHLTLNSFLIQPVSLCASVHFLPNGPSKSVQNSKAGPSEIPILILAIEFPISNHH</sequence>
<keyword evidence="2" id="KW-1185">Reference proteome</keyword>
<dbReference type="Gramene" id="OMO60178">
    <property type="protein sequence ID" value="OMO60178"/>
    <property type="gene ID" value="CCACVL1_24345"/>
</dbReference>
<gene>
    <name evidence="1" type="ORF">CCACVL1_24345</name>
</gene>
<dbReference type="EMBL" id="AWWV01013748">
    <property type="protein sequence ID" value="OMO60178.1"/>
    <property type="molecule type" value="Genomic_DNA"/>
</dbReference>
<reference evidence="1 2" key="1">
    <citation type="submission" date="2013-09" db="EMBL/GenBank/DDBJ databases">
        <title>Corchorus capsularis genome sequencing.</title>
        <authorList>
            <person name="Alam M."/>
            <person name="Haque M.S."/>
            <person name="Islam M.S."/>
            <person name="Emdad E.M."/>
            <person name="Islam M.M."/>
            <person name="Ahmed B."/>
            <person name="Halim A."/>
            <person name="Hossen Q.M.M."/>
            <person name="Hossain M.Z."/>
            <person name="Ahmed R."/>
            <person name="Khan M.M."/>
            <person name="Islam R."/>
            <person name="Rashid M.M."/>
            <person name="Khan S.A."/>
            <person name="Rahman M.S."/>
            <person name="Alam M."/>
        </authorList>
    </citation>
    <scope>NUCLEOTIDE SEQUENCE [LARGE SCALE GENOMIC DNA]</scope>
    <source>
        <strain evidence="2">cv. CVL-1</strain>
        <tissue evidence="1">Whole seedling</tissue>
    </source>
</reference>